<feature type="compositionally biased region" description="Low complexity" evidence="1">
    <location>
        <begin position="147"/>
        <end position="156"/>
    </location>
</feature>
<reference evidence="3" key="1">
    <citation type="submission" date="2021-01" db="EMBL/GenBank/DDBJ databases">
        <title>WGS of actinomycetes isolated from Thailand.</title>
        <authorList>
            <person name="Thawai C."/>
        </authorList>
    </citation>
    <scope>NUCLEOTIDE SEQUENCE</scope>
    <source>
        <strain evidence="3">RCU-197</strain>
    </source>
</reference>
<feature type="compositionally biased region" description="Gly residues" evidence="1">
    <location>
        <begin position="157"/>
        <end position="174"/>
    </location>
</feature>
<evidence type="ECO:0000313" key="3">
    <source>
        <dbReference type="EMBL" id="MBL1087297.1"/>
    </source>
</evidence>
<sequence>MLPPAGHARGRWRDHRKVLEGVVFKFRTGVPWRHLPERFGPWQTVHGRFARWAGDGTFDRILAAAQGRARWTGWSRWTPRSSGPTSPPLPKGPRLARAGALPRRADQQDSPGLRRTRPPLAFTVTACTRNDCAQAEAVIHKIRVLRPGSGRPRTPRGGAGMGDGWQGIRGEGMG</sequence>
<evidence type="ECO:0000256" key="1">
    <source>
        <dbReference type="SAM" id="MobiDB-lite"/>
    </source>
</evidence>
<dbReference type="EMBL" id="JAERRK010000030">
    <property type="protein sequence ID" value="MBL1087297.1"/>
    <property type="molecule type" value="Genomic_DNA"/>
</dbReference>
<feature type="region of interest" description="Disordered" evidence="1">
    <location>
        <begin position="74"/>
        <end position="117"/>
    </location>
</feature>
<evidence type="ECO:0000259" key="2">
    <source>
        <dbReference type="Pfam" id="PF13340"/>
    </source>
</evidence>
<keyword evidence="4" id="KW-1185">Reference proteome</keyword>
<proteinExistence type="predicted"/>
<comment type="caution">
    <text evidence="3">The sequence shown here is derived from an EMBL/GenBank/DDBJ whole genome shotgun (WGS) entry which is preliminary data.</text>
</comment>
<dbReference type="AlphaFoldDB" id="A0A937JT09"/>
<protein>
    <submittedName>
        <fullName evidence="3">Transposase</fullName>
    </submittedName>
</protein>
<evidence type="ECO:0000313" key="4">
    <source>
        <dbReference type="Proteomes" id="UP000661858"/>
    </source>
</evidence>
<feature type="region of interest" description="Disordered" evidence="1">
    <location>
        <begin position="147"/>
        <end position="174"/>
    </location>
</feature>
<feature type="domain" description="Insertion element IS402-like" evidence="2">
    <location>
        <begin position="2"/>
        <end position="61"/>
    </location>
</feature>
<dbReference type="Proteomes" id="UP000661858">
    <property type="component" value="Unassembled WGS sequence"/>
</dbReference>
<organism evidence="3 4">
    <name type="scientific">Streptomyces actinomycinicus</name>
    <dbReference type="NCBI Taxonomy" id="1695166"/>
    <lineage>
        <taxon>Bacteria</taxon>
        <taxon>Bacillati</taxon>
        <taxon>Actinomycetota</taxon>
        <taxon>Actinomycetes</taxon>
        <taxon>Kitasatosporales</taxon>
        <taxon>Streptomycetaceae</taxon>
        <taxon>Streptomyces</taxon>
    </lineage>
</organism>
<dbReference type="InterPro" id="IPR052909">
    <property type="entry name" value="Transposase_6_like"/>
</dbReference>
<gene>
    <name evidence="3" type="ORF">JK359_36010</name>
</gene>
<dbReference type="PANTHER" id="PTHR46637">
    <property type="entry name" value="TIS1421-TRANSPOSASE PROTEIN A"/>
    <property type="match status" value="1"/>
</dbReference>
<feature type="compositionally biased region" description="Low complexity" evidence="1">
    <location>
        <begin position="92"/>
        <end position="102"/>
    </location>
</feature>
<accession>A0A937JT09</accession>
<dbReference type="Pfam" id="PF13340">
    <property type="entry name" value="DUF4096"/>
    <property type="match status" value="1"/>
</dbReference>
<dbReference type="PANTHER" id="PTHR46637:SF1">
    <property type="entry name" value="BLL5188 PROTEIN"/>
    <property type="match status" value="1"/>
</dbReference>
<name>A0A937JT09_9ACTN</name>
<dbReference type="InterPro" id="IPR025161">
    <property type="entry name" value="IS402-like_dom"/>
</dbReference>